<feature type="domain" description="C2H2-type" evidence="9">
    <location>
        <begin position="604"/>
        <end position="626"/>
    </location>
</feature>
<evidence type="ECO:0000256" key="1">
    <source>
        <dbReference type="ARBA" id="ARBA00022723"/>
    </source>
</evidence>
<dbReference type="RefSeq" id="XP_005176839.2">
    <property type="nucleotide sequence ID" value="XM_005176782.4"/>
</dbReference>
<evidence type="ECO:0000256" key="3">
    <source>
        <dbReference type="ARBA" id="ARBA00022771"/>
    </source>
</evidence>
<keyword evidence="7" id="KW-0175">Coiled coil</keyword>
<dbReference type="InterPro" id="IPR036236">
    <property type="entry name" value="Znf_C2H2_sf"/>
</dbReference>
<feature type="region of interest" description="Disordered" evidence="8">
    <location>
        <begin position="278"/>
        <end position="307"/>
    </location>
</feature>
<dbReference type="Pfam" id="PF00096">
    <property type="entry name" value="zf-C2H2"/>
    <property type="match status" value="2"/>
</dbReference>
<sequence>MDELSELEACRICVKCYRMTEMDFIYLFHDNEEFQKELDFIRGEIRQWNLKIAPDDGLPQRICADCFAKFCSIEAFRKECEAAQNKLLQSILNADKEEEKEKQQQQQQQQQPLLSSTAANDVLNDYQVFDPPQFDNFDNSPTPLMDSSATLLDNNLMTTETDSDMGFLSSSQNLFSFETAEPPTTGTLPSLDTETENHAPSMEEIMNTRSVCNGGLRGGSTMEQEKPDLEDILQSSIIPTTSQQEPQQKRAKLTVVSTRTTPTRNNVLNIFTNIKTDKTGQVPTNRSTSQSSTMMTSSEEAATTSDNECDDANVNKRLKNLPYTCHYCYCPDIGPIDHLSFPNEDALSQHFFDIHDPNRPYTCPHCSNSYKTQRLRDNHVRLNHEQNTSKCHFCHKNIRGSVEMHQTHCQHLGDWECDQCKERFHNMPLHRFRLHQRQHERGRHLKCSVCHRSFSRKANLDAHEKMHRNQVKSQWHCEPCKTNFLTNYDLRRHNYQHHDDESPVKCKECNQGFSSIAFMQRHISQIHNNNNNNKPHVRTIVSNTQQQGTTANSHFCPKCNVSFASLDSLQWHIELSNKNNGQCLSPDIVLDNKERRRIQRQGVFPCFVCPKRFHLRSQLDKHLNTHDTRLRPFQCDQCYTRCRTALELKQHVDVAHLNIKAFACEKCGKTFGYKKDLNHHMLFHAEISVHCTEDGCDYVCKNEKALNDHKRHKHRLLSCEYCREEFTRQKLTAHLRNVHRAEINIDLAGNADNFYKSKLLNNNNDITQISFNLLNTQNNASSSSSASASSAITNTTTTSSNASNNAITSIGNGQSFPSTSVAGASPTLSSPNNHHVFITDHNSNNLTLNGFIANATNDLNLGVNPDASNSMYVVTTATETPITSVINEGDNNLDQYFMASLMDTEQEIIVT</sequence>
<evidence type="ECO:0000256" key="8">
    <source>
        <dbReference type="SAM" id="MobiDB-lite"/>
    </source>
</evidence>
<dbReference type="PANTHER" id="PTHR24379">
    <property type="entry name" value="KRAB AND ZINC FINGER DOMAIN-CONTAINING"/>
    <property type="match status" value="1"/>
</dbReference>
<dbReference type="Gene3D" id="3.30.160.60">
    <property type="entry name" value="Classic Zinc Finger"/>
    <property type="match status" value="5"/>
</dbReference>
<feature type="binding site" evidence="6">
    <location>
        <position position="63"/>
    </location>
    <ligand>
        <name>Zn(2+)</name>
        <dbReference type="ChEBI" id="CHEBI:29105"/>
    </ligand>
</feature>
<dbReference type="VEuPathDB" id="VectorBase:MDOMA2_009754"/>
<dbReference type="InterPro" id="IPR012934">
    <property type="entry name" value="Znf_AD"/>
</dbReference>
<dbReference type="OrthoDB" id="8685330at2759"/>
<keyword evidence="2" id="KW-0677">Repeat</keyword>
<dbReference type="SMART" id="SM00355">
    <property type="entry name" value="ZnF_C2H2"/>
    <property type="match status" value="12"/>
</dbReference>
<feature type="binding site" evidence="6">
    <location>
        <position position="10"/>
    </location>
    <ligand>
        <name>Zn(2+)</name>
        <dbReference type="ChEBI" id="CHEBI:29105"/>
    </ligand>
</feature>
<feature type="compositionally biased region" description="Low complexity" evidence="8">
    <location>
        <begin position="287"/>
        <end position="305"/>
    </location>
</feature>
<dbReference type="VEuPathDB" id="VectorBase:MDOA012006"/>
<feature type="domain" description="C2H2-type" evidence="9">
    <location>
        <begin position="504"/>
        <end position="532"/>
    </location>
</feature>
<name>A0A9J7HYT0_MUSDO</name>
<dbReference type="eggNOG" id="KOG1721">
    <property type="taxonomic scope" value="Eukaryota"/>
</dbReference>
<evidence type="ECO:0000313" key="11">
    <source>
        <dbReference type="Proteomes" id="UP001652621"/>
    </source>
</evidence>
<keyword evidence="3 5" id="KW-0863">Zinc-finger</keyword>
<dbReference type="InterPro" id="IPR013087">
    <property type="entry name" value="Znf_C2H2_type"/>
</dbReference>
<feature type="binding site" evidence="6">
    <location>
        <position position="66"/>
    </location>
    <ligand>
        <name>Zn(2+)</name>
        <dbReference type="ChEBI" id="CHEBI:29105"/>
    </ligand>
</feature>
<keyword evidence="4 6" id="KW-0862">Zinc</keyword>
<dbReference type="SUPFAM" id="SSF57667">
    <property type="entry name" value="beta-beta-alpha zinc fingers"/>
    <property type="match status" value="6"/>
</dbReference>
<dbReference type="SMART" id="SM00868">
    <property type="entry name" value="zf-AD"/>
    <property type="match status" value="1"/>
</dbReference>
<accession>A0A9J7HYT0</accession>
<feature type="binding site" evidence="6">
    <location>
        <position position="13"/>
    </location>
    <ligand>
        <name>Zn(2+)</name>
        <dbReference type="ChEBI" id="CHEBI:29105"/>
    </ligand>
</feature>
<evidence type="ECO:0000256" key="2">
    <source>
        <dbReference type="ARBA" id="ARBA00022737"/>
    </source>
</evidence>
<dbReference type="PANTHER" id="PTHR24379:SF121">
    <property type="entry name" value="C2H2-TYPE DOMAIN-CONTAINING PROTEIN"/>
    <property type="match status" value="1"/>
</dbReference>
<feature type="domain" description="C2H2-type" evidence="9">
    <location>
        <begin position="475"/>
        <end position="503"/>
    </location>
</feature>
<organism evidence="11 12">
    <name type="scientific">Musca domestica</name>
    <name type="common">House fly</name>
    <dbReference type="NCBI Taxonomy" id="7370"/>
    <lineage>
        <taxon>Eukaryota</taxon>
        <taxon>Metazoa</taxon>
        <taxon>Ecdysozoa</taxon>
        <taxon>Arthropoda</taxon>
        <taxon>Hexapoda</taxon>
        <taxon>Insecta</taxon>
        <taxon>Pterygota</taxon>
        <taxon>Neoptera</taxon>
        <taxon>Endopterygota</taxon>
        <taxon>Diptera</taxon>
        <taxon>Brachycera</taxon>
        <taxon>Muscomorpha</taxon>
        <taxon>Muscoidea</taxon>
        <taxon>Muscidae</taxon>
        <taxon>Musca</taxon>
    </lineage>
</organism>
<feature type="coiled-coil region" evidence="7">
    <location>
        <begin position="80"/>
        <end position="111"/>
    </location>
</feature>
<feature type="domain" description="C2H2-type" evidence="9">
    <location>
        <begin position="445"/>
        <end position="472"/>
    </location>
</feature>
<reference evidence="12" key="1">
    <citation type="submission" date="2025-08" db="UniProtKB">
        <authorList>
            <consortium name="RefSeq"/>
        </authorList>
    </citation>
    <scope>IDENTIFICATION</scope>
    <source>
        <strain evidence="12">Aabys</strain>
        <tissue evidence="12">Whole body</tissue>
    </source>
</reference>
<evidence type="ECO:0000313" key="12">
    <source>
        <dbReference type="RefSeq" id="XP_005176839.2"/>
    </source>
</evidence>
<dbReference type="SUPFAM" id="SSF57716">
    <property type="entry name" value="Glucocorticoid receptor-like (DNA-binding domain)"/>
    <property type="match status" value="1"/>
</dbReference>
<keyword evidence="1 6" id="KW-0479">Metal-binding</keyword>
<feature type="domain" description="ZAD" evidence="10">
    <location>
        <begin position="8"/>
        <end position="90"/>
    </location>
</feature>
<protein>
    <submittedName>
        <fullName evidence="12">Zinc finger protein 225</fullName>
    </submittedName>
</protein>
<dbReference type="GeneID" id="101895645"/>
<dbReference type="PROSITE" id="PS50157">
    <property type="entry name" value="ZINC_FINGER_C2H2_2"/>
    <property type="match status" value="5"/>
</dbReference>
<dbReference type="PROSITE" id="PS00028">
    <property type="entry name" value="ZINC_FINGER_C2H2_1"/>
    <property type="match status" value="6"/>
</dbReference>
<feature type="domain" description="C2H2-type" evidence="9">
    <location>
        <begin position="662"/>
        <end position="685"/>
    </location>
</feature>
<keyword evidence="11" id="KW-1185">Reference proteome</keyword>
<evidence type="ECO:0000256" key="4">
    <source>
        <dbReference type="ARBA" id="ARBA00022833"/>
    </source>
</evidence>
<evidence type="ECO:0000256" key="7">
    <source>
        <dbReference type="SAM" id="Coils"/>
    </source>
</evidence>
<dbReference type="Gene3D" id="3.40.1800.20">
    <property type="match status" value="1"/>
</dbReference>
<evidence type="ECO:0000256" key="6">
    <source>
        <dbReference type="PROSITE-ProRule" id="PRU01263"/>
    </source>
</evidence>
<gene>
    <name evidence="12" type="primary">LOC101895645</name>
</gene>
<dbReference type="PROSITE" id="PS51915">
    <property type="entry name" value="ZAD"/>
    <property type="match status" value="1"/>
</dbReference>
<dbReference type="Proteomes" id="UP001652621">
    <property type="component" value="Unplaced"/>
</dbReference>
<evidence type="ECO:0000259" key="9">
    <source>
        <dbReference type="PROSITE" id="PS50157"/>
    </source>
</evidence>
<proteinExistence type="predicted"/>
<evidence type="ECO:0000256" key="5">
    <source>
        <dbReference type="PROSITE-ProRule" id="PRU00042"/>
    </source>
</evidence>
<dbReference type="Pfam" id="PF07776">
    <property type="entry name" value="zf-AD"/>
    <property type="match status" value="1"/>
</dbReference>
<evidence type="ECO:0000259" key="10">
    <source>
        <dbReference type="PROSITE" id="PS51915"/>
    </source>
</evidence>